<sequence length="181" mass="21444">MQEEVNSNEQVYFSYSENYIFSNFFFKDFSFKTYFNIVLPGLITNQGYVFALVPKGFIGIGRYIMDNIEIFGTIECGTIFNIFTSNPDEEMDEYVRKLRDDSFYSTLKLGLNWYYDNYSGIEIGYRFLLYGKSSYLSFIQGVSFTDWVYNIVSLYYQSNNQETIMIPFITTDYYLTFSTKF</sequence>
<dbReference type="Proteomes" id="UP000242616">
    <property type="component" value="Unassembled WGS sequence"/>
</dbReference>
<proteinExistence type="predicted"/>
<evidence type="ECO:0008006" key="3">
    <source>
        <dbReference type="Google" id="ProtNLM"/>
    </source>
</evidence>
<name>A0ABX3IFH8_9BACT</name>
<reference evidence="1 2" key="1">
    <citation type="submission" date="2015-06" db="EMBL/GenBank/DDBJ databases">
        <title>Genome sequencing of Thermotogales isolates from hydrothermal vents.</title>
        <authorList>
            <person name="Haverkamp T.H."/>
            <person name="Kublanov I.V."/>
            <person name="Nesbo C.L."/>
        </authorList>
    </citation>
    <scope>NUCLEOTIDE SEQUENCE [LARGE SCALE GENOMIC DNA]</scope>
    <source>
        <strain evidence="2">ik275mar</strain>
    </source>
</reference>
<comment type="caution">
    <text evidence="1">The sequence shown here is derived from an EMBL/GenBank/DDBJ whole genome shotgun (WGS) entry which is preliminary data.</text>
</comment>
<evidence type="ECO:0000313" key="2">
    <source>
        <dbReference type="Proteomes" id="UP000242616"/>
    </source>
</evidence>
<keyword evidence="2" id="KW-1185">Reference proteome</keyword>
<gene>
    <name evidence="1" type="ORF">XJ44_08815</name>
</gene>
<protein>
    <recommendedName>
        <fullName evidence="3">DUF5683 domain-containing protein</fullName>
    </recommendedName>
</protein>
<accession>A0ABX3IFH8</accession>
<evidence type="ECO:0000313" key="1">
    <source>
        <dbReference type="EMBL" id="ONN26570.1"/>
    </source>
</evidence>
<dbReference type="EMBL" id="LBFC01000023">
    <property type="protein sequence ID" value="ONN26570.1"/>
    <property type="molecule type" value="Genomic_DNA"/>
</dbReference>
<organism evidence="1 2">
    <name type="scientific">Thermosipho affectus</name>
    <dbReference type="NCBI Taxonomy" id="660294"/>
    <lineage>
        <taxon>Bacteria</taxon>
        <taxon>Thermotogati</taxon>
        <taxon>Thermotogota</taxon>
        <taxon>Thermotogae</taxon>
        <taxon>Thermotogales</taxon>
        <taxon>Fervidobacteriaceae</taxon>
        <taxon>Thermosipho</taxon>
    </lineage>
</organism>